<reference evidence="1" key="1">
    <citation type="submission" date="2022-10" db="EMBL/GenBank/DDBJ databases">
        <title>Hoeflea sp. G2-23, isolated from marine algae.</title>
        <authorList>
            <person name="Kristyanto S."/>
            <person name="Kim J.M."/>
            <person name="Jeon C.O."/>
        </authorList>
    </citation>
    <scope>NUCLEOTIDE SEQUENCE</scope>
    <source>
        <strain evidence="1">G2-23</strain>
    </source>
</reference>
<dbReference type="EMBL" id="JAOVZR010000001">
    <property type="protein sequence ID" value="MCY0146587.1"/>
    <property type="molecule type" value="Genomic_DNA"/>
</dbReference>
<proteinExistence type="predicted"/>
<organism evidence="1 2">
    <name type="scientific">Hoeflea algicola</name>
    <dbReference type="NCBI Taxonomy" id="2983763"/>
    <lineage>
        <taxon>Bacteria</taxon>
        <taxon>Pseudomonadati</taxon>
        <taxon>Pseudomonadota</taxon>
        <taxon>Alphaproteobacteria</taxon>
        <taxon>Hyphomicrobiales</taxon>
        <taxon>Rhizobiaceae</taxon>
        <taxon>Hoeflea</taxon>
    </lineage>
</organism>
<keyword evidence="2" id="KW-1185">Reference proteome</keyword>
<dbReference type="RefSeq" id="WP_267652246.1">
    <property type="nucleotide sequence ID" value="NZ_JAOVZR010000001.1"/>
</dbReference>
<protein>
    <submittedName>
        <fullName evidence="1">Uncharacterized protein</fullName>
    </submittedName>
</protein>
<evidence type="ECO:0000313" key="1">
    <source>
        <dbReference type="EMBL" id="MCY0146587.1"/>
    </source>
</evidence>
<evidence type="ECO:0000313" key="2">
    <source>
        <dbReference type="Proteomes" id="UP001073227"/>
    </source>
</evidence>
<sequence>MSAGDEFERLDAHFPIVGCRKQTKSNQEQSETTHEFNWMQRGCRWYCDVEQGSRKRMRLYAYAGAWLNSTATSQPNYFVTFNLGHPKELEILLHGMTVSKYVNEKIMPAVRSAAARQNLPCLWIGVIEIDDGLYHVHILAHFPSKPALLKCLFPVWLKLAPSDLHSEEAFKAIAFRRRSGACVNVMRVSAKKSYHSKYGAEGLVEYMAKDIEDTVNEHRKCRVGKPILVSRGVSSLLTRWNAAKTEIWYESAKPQMLNDDSEPAL</sequence>
<comment type="caution">
    <text evidence="1">The sequence shown here is derived from an EMBL/GenBank/DDBJ whole genome shotgun (WGS) entry which is preliminary data.</text>
</comment>
<gene>
    <name evidence="1" type="ORF">OEG84_02345</name>
</gene>
<accession>A0ABT3Z497</accession>
<name>A0ABT3Z497_9HYPH</name>
<dbReference type="Proteomes" id="UP001073227">
    <property type="component" value="Unassembled WGS sequence"/>
</dbReference>